<reference evidence="4" key="1">
    <citation type="submission" date="2024-06" db="EMBL/GenBank/DDBJ databases">
        <title>Draft Genome Sequences of Epichloe bromicola Strains Isolated from Elymus ciliaris.</title>
        <authorList>
            <consortium name="Epichloe bromicola genome sequencing consortium"/>
            <person name="Miura A."/>
            <person name="Imano S."/>
            <person name="Ashida A."/>
            <person name="Sato I."/>
            <person name="Chiba S."/>
            <person name="Tanaka A."/>
            <person name="Camagna M."/>
            <person name="Takemoto D."/>
        </authorList>
    </citation>
    <scope>NUCLEOTIDE SEQUENCE [LARGE SCALE GENOMIC DNA]</scope>
    <source>
        <strain evidence="4">DP</strain>
    </source>
</reference>
<evidence type="ECO:0000259" key="2">
    <source>
        <dbReference type="Pfam" id="PF12234"/>
    </source>
</evidence>
<name>A0ABQ0CUS9_9HYPO</name>
<comment type="caution">
    <text evidence="3">The sequence shown here is derived from an EMBL/GenBank/DDBJ whole genome shotgun (WGS) entry which is preliminary data.</text>
</comment>
<dbReference type="InterPro" id="IPR052208">
    <property type="entry name" value="DmX-like/RAVE_component"/>
</dbReference>
<evidence type="ECO:0000313" key="4">
    <source>
        <dbReference type="Proteomes" id="UP001562357"/>
    </source>
</evidence>
<organism evidence="3 4">
    <name type="scientific">Epichloe bromicola</name>
    <dbReference type="NCBI Taxonomy" id="79588"/>
    <lineage>
        <taxon>Eukaryota</taxon>
        <taxon>Fungi</taxon>
        <taxon>Dikarya</taxon>
        <taxon>Ascomycota</taxon>
        <taxon>Pezizomycotina</taxon>
        <taxon>Sordariomycetes</taxon>
        <taxon>Hypocreomycetidae</taxon>
        <taxon>Hypocreales</taxon>
        <taxon>Clavicipitaceae</taxon>
        <taxon>Epichloe</taxon>
    </lineage>
</organism>
<gene>
    <name evidence="3" type="primary">g5479</name>
    <name evidence="3" type="ORF">EsDP_00005479</name>
</gene>
<dbReference type="EMBL" id="BAAFGZ010000257">
    <property type="protein sequence ID" value="GAB0137203.1"/>
    <property type="molecule type" value="Genomic_DNA"/>
</dbReference>
<proteinExistence type="predicted"/>
<protein>
    <recommendedName>
        <fullName evidence="2">RAVE complex protein Rav1 C-terminal domain-containing protein</fullName>
    </recommendedName>
</protein>
<feature type="compositionally biased region" description="Polar residues" evidence="1">
    <location>
        <begin position="488"/>
        <end position="501"/>
    </location>
</feature>
<dbReference type="InterPro" id="IPR022033">
    <property type="entry name" value="Rav1p_C"/>
</dbReference>
<evidence type="ECO:0000313" key="3">
    <source>
        <dbReference type="EMBL" id="GAB0137203.1"/>
    </source>
</evidence>
<dbReference type="Pfam" id="PF12234">
    <property type="entry name" value="Rav1p_C"/>
    <property type="match status" value="1"/>
</dbReference>
<dbReference type="InterPro" id="IPR036322">
    <property type="entry name" value="WD40_repeat_dom_sf"/>
</dbReference>
<feature type="region of interest" description="Disordered" evidence="1">
    <location>
        <begin position="488"/>
        <end position="510"/>
    </location>
</feature>
<keyword evidence="4" id="KW-1185">Reference proteome</keyword>
<evidence type="ECO:0000256" key="1">
    <source>
        <dbReference type="SAM" id="MobiDB-lite"/>
    </source>
</evidence>
<dbReference type="PANTHER" id="PTHR13950:SF9">
    <property type="entry name" value="RABCONNECTIN-3A"/>
    <property type="match status" value="1"/>
</dbReference>
<accession>A0ABQ0CUS9</accession>
<dbReference type="PANTHER" id="PTHR13950">
    <property type="entry name" value="RABCONNECTIN-RELATED"/>
    <property type="match status" value="1"/>
</dbReference>
<dbReference type="Proteomes" id="UP001562357">
    <property type="component" value="Unassembled WGS sequence"/>
</dbReference>
<dbReference type="SUPFAM" id="SSF50978">
    <property type="entry name" value="WD40 repeat-like"/>
    <property type="match status" value="1"/>
</dbReference>
<feature type="domain" description="RAVE complex protein Rav1 C-terminal" evidence="2">
    <location>
        <begin position="221"/>
        <end position="660"/>
    </location>
</feature>
<sequence length="765" mass="86434">MAVERAVRDHMAADESTPALDHLVAVATKNPDICIRIDRSGAMSVWALENVGASDRDAFRAFDIAHVRLPNFGGFITFINGETETRCGHIQVQTYYDRSTGRLQFILHSLDGAIGVFTSDVADLMDPLMNDWRLQLLTVWTGHTAPVKKIGIVWEVGLPQYLATGYHDDTARLAEFCRFNLEIEEPLKYVLPVDPAGAAPPMSGFLDVFARDIAISYTNTGRVNFWAARVNVKDRNVEWLSTSSTETGLTELALASGSMLKKAALVNSTRSQLTIWDIGGSRLEYEQDYKAQHMVQDLDWTSTPDAQAILAVGFQHRVVLLSQMRFDYLNKGPAWAPIHEINIWDLTPHPIGDSAWLANGYLVIGSGHQLIIHDRHIDRGASAITAMTYVNKEGPGDLFEAVQRFNGPLPVFHPQFLSQCILAGKWDLVRRILLALYRTLKYIVPGDTIDDYLGLRLSQFYMSNVSFRNYEHWGTDLLIATVQMPPASESSRVTGSSTPTHGNEDSDTFTEQTAVSINDKLSRVRLPQLSGHEQIQLADMVECAASVESHRRSMDDNAARFMLFSRQLALRKGQKSETQLSWREINWAFHSNSQDILLNFVSRQNHGLMRWEQARETGVFMWLSDLTTLRNHFEVIAKNEYTKSDLKDPVECSLFYLALRYAAAFFLLADHLEDAVEVCLRQLKDLQLAIAISRVYEGDEGPMLRKVIQDEVLSVAAQEGNRWLASWAFWMLGRKDMAVRALVLSWYCIHSCVRELSKRFEEPLK</sequence>